<organism evidence="2 3">
    <name type="scientific">Nitrosomonas halophila</name>
    <dbReference type="NCBI Taxonomy" id="44576"/>
    <lineage>
        <taxon>Bacteria</taxon>
        <taxon>Pseudomonadati</taxon>
        <taxon>Pseudomonadota</taxon>
        <taxon>Betaproteobacteria</taxon>
        <taxon>Nitrosomonadales</taxon>
        <taxon>Nitrosomonadaceae</taxon>
        <taxon>Nitrosomonas</taxon>
    </lineage>
</organism>
<dbReference type="OrthoDB" id="5296797at2"/>
<accession>A0A1H3NG61</accession>
<keyword evidence="1" id="KW-0812">Transmembrane</keyword>
<evidence type="ECO:0000313" key="3">
    <source>
        <dbReference type="Proteomes" id="UP000198640"/>
    </source>
</evidence>
<feature type="transmembrane region" description="Helical" evidence="1">
    <location>
        <begin position="28"/>
        <end position="54"/>
    </location>
</feature>
<dbReference type="Proteomes" id="UP000198640">
    <property type="component" value="Unassembled WGS sequence"/>
</dbReference>
<name>A0A1H3NG61_9PROT</name>
<keyword evidence="1" id="KW-0472">Membrane</keyword>
<gene>
    <name evidence="2" type="ORF">SAMN05421881_10734</name>
</gene>
<evidence type="ECO:0000313" key="2">
    <source>
        <dbReference type="EMBL" id="SDY87912.1"/>
    </source>
</evidence>
<reference evidence="2 3" key="1">
    <citation type="submission" date="2016-10" db="EMBL/GenBank/DDBJ databases">
        <authorList>
            <person name="de Groot N.N."/>
        </authorList>
    </citation>
    <scope>NUCLEOTIDE SEQUENCE [LARGE SCALE GENOMIC DNA]</scope>
    <source>
        <strain evidence="2 3">Nm1</strain>
    </source>
</reference>
<dbReference type="RefSeq" id="WP_090415611.1">
    <property type="nucleotide sequence ID" value="NZ_FNOY01000073.1"/>
</dbReference>
<keyword evidence="3" id="KW-1185">Reference proteome</keyword>
<dbReference type="EMBL" id="FNOY01000073">
    <property type="protein sequence ID" value="SDY87912.1"/>
    <property type="molecule type" value="Genomic_DNA"/>
</dbReference>
<sequence length="60" mass="6508">MDDNPNNQVKIIDINMPFWSMVKFMVKVAIASIPAFIILSVIGTIVFGLLGGILGGPARY</sequence>
<dbReference type="AlphaFoldDB" id="A0A1H3NG61"/>
<evidence type="ECO:0000256" key="1">
    <source>
        <dbReference type="SAM" id="Phobius"/>
    </source>
</evidence>
<dbReference type="STRING" id="44576.SAMN05421881_10734"/>
<keyword evidence="1" id="KW-1133">Transmembrane helix</keyword>
<protein>
    <submittedName>
        <fullName evidence="2">Uncharacterized protein</fullName>
    </submittedName>
</protein>
<proteinExistence type="predicted"/>